<reference evidence="3" key="1">
    <citation type="submission" date="2018-11" db="EMBL/GenBank/DDBJ databases">
        <authorList>
            <person name="Grassa J C."/>
        </authorList>
    </citation>
    <scope>NUCLEOTIDE SEQUENCE [LARGE SCALE GENOMIC DNA]</scope>
</reference>
<evidence type="ECO:0000313" key="4">
    <source>
        <dbReference type="Proteomes" id="UP000596661"/>
    </source>
</evidence>
<dbReference type="InterPro" id="IPR004873">
    <property type="entry name" value="BURP_dom"/>
</dbReference>
<protein>
    <recommendedName>
        <fullName evidence="2">BURP domain-containing protein</fullName>
    </recommendedName>
</protein>
<dbReference type="EnsemblPlants" id="evm.model.06.28">
    <property type="protein sequence ID" value="cds.evm.model.06.28"/>
    <property type="gene ID" value="evm.TU.06.28"/>
</dbReference>
<dbReference type="OMA" id="DEHYCAT"/>
<accession>A0A803PXR2</accession>
<keyword evidence="1" id="KW-1133">Transmembrane helix</keyword>
<feature type="domain" description="BURP" evidence="2">
    <location>
        <begin position="116"/>
        <end position="335"/>
    </location>
</feature>
<feature type="transmembrane region" description="Helical" evidence="1">
    <location>
        <begin position="6"/>
        <end position="26"/>
    </location>
</feature>
<dbReference type="PROSITE" id="PS51277">
    <property type="entry name" value="BURP"/>
    <property type="match status" value="1"/>
</dbReference>
<dbReference type="Proteomes" id="UP000596661">
    <property type="component" value="Chromosome 6"/>
</dbReference>
<dbReference type="PANTHER" id="PTHR31236:SF2">
    <property type="entry name" value="BURP DOMAIN PROTEIN RD22"/>
    <property type="match status" value="1"/>
</dbReference>
<proteinExistence type="predicted"/>
<keyword evidence="1" id="KW-0812">Transmembrane</keyword>
<dbReference type="InterPro" id="IPR044816">
    <property type="entry name" value="BURP"/>
</dbReference>
<evidence type="ECO:0000256" key="1">
    <source>
        <dbReference type="SAM" id="Phobius"/>
    </source>
</evidence>
<reference evidence="3" key="2">
    <citation type="submission" date="2021-03" db="UniProtKB">
        <authorList>
            <consortium name="EnsemblPlants"/>
        </authorList>
    </citation>
    <scope>IDENTIFICATION</scope>
</reference>
<dbReference type="OrthoDB" id="654134at2759"/>
<evidence type="ECO:0000259" key="2">
    <source>
        <dbReference type="PROSITE" id="PS51277"/>
    </source>
</evidence>
<keyword evidence="4" id="KW-1185">Reference proteome</keyword>
<evidence type="ECO:0000313" key="3">
    <source>
        <dbReference type="EnsemblPlants" id="cds.evm.model.06.28"/>
    </source>
</evidence>
<organism evidence="3 4">
    <name type="scientific">Cannabis sativa</name>
    <name type="common">Hemp</name>
    <name type="synonym">Marijuana</name>
    <dbReference type="NCBI Taxonomy" id="3483"/>
    <lineage>
        <taxon>Eukaryota</taxon>
        <taxon>Viridiplantae</taxon>
        <taxon>Streptophyta</taxon>
        <taxon>Embryophyta</taxon>
        <taxon>Tracheophyta</taxon>
        <taxon>Spermatophyta</taxon>
        <taxon>Magnoliopsida</taxon>
        <taxon>eudicotyledons</taxon>
        <taxon>Gunneridae</taxon>
        <taxon>Pentapetalae</taxon>
        <taxon>rosids</taxon>
        <taxon>fabids</taxon>
        <taxon>Rosales</taxon>
        <taxon>Cannabaceae</taxon>
        <taxon>Cannabis</taxon>
    </lineage>
</organism>
<dbReference type="AlphaFoldDB" id="A0A803PXR2"/>
<gene>
    <name evidence="3" type="primary">LOC115719008</name>
</gene>
<sequence>MGFQYFSYMLAYFIVLFGASYGVQYFDPELYWKSVLPNTPIPKVVTDLLPSRKDHDLARLTPEPTVEVAPYKPAQLPIALPITLPITLPAITLTSYATATSDDQNNINSNIYEGIFFLENDINKPGNRIKTNLNFIINNTTRPTLFLPRQIAQSIPFSSKKLLEIFTKFSLKPHSIEAEMVKKTIKECEEDNDHDHDEHYCATSLESMVDFTTSKIGKNIQAISTQVAMKNNDHQYYHFTTITQVEKKRKSSSIVVCHKQNYPFAVFYCHSLQDVEAYVVNLEEEGNDNKVIAICHEDTSQWNPKHLAFQILKVKPGTVPICHFLPQLHILWIQN</sequence>
<dbReference type="SMART" id="SM01045">
    <property type="entry name" value="BURP"/>
    <property type="match status" value="1"/>
</dbReference>
<dbReference type="Gramene" id="evm.model.06.28">
    <property type="protein sequence ID" value="cds.evm.model.06.28"/>
    <property type="gene ID" value="evm.TU.06.28"/>
</dbReference>
<name>A0A803PXR2_CANSA</name>
<dbReference type="EMBL" id="UZAU01000553">
    <property type="status" value="NOT_ANNOTATED_CDS"/>
    <property type="molecule type" value="Genomic_DNA"/>
</dbReference>
<keyword evidence="1" id="KW-0472">Membrane</keyword>
<dbReference type="PANTHER" id="PTHR31236">
    <property type="entry name" value="BURP DOMAIN PROTEIN USPL1-LIKE"/>
    <property type="match status" value="1"/>
</dbReference>
<dbReference type="Pfam" id="PF03181">
    <property type="entry name" value="BURP"/>
    <property type="match status" value="1"/>
</dbReference>